<dbReference type="WBParaSite" id="SMUV_0000701601-mRNA-1">
    <property type="protein sequence ID" value="SMUV_0000701601-mRNA-1"/>
    <property type="gene ID" value="SMUV_0000701601"/>
</dbReference>
<name>A0A158R5J4_9BILA</name>
<dbReference type="GO" id="GO:0006508">
    <property type="term" value="P:proteolysis"/>
    <property type="evidence" value="ECO:0007669"/>
    <property type="project" value="UniProtKB-KW"/>
</dbReference>
<dbReference type="CDD" id="cd00190">
    <property type="entry name" value="Tryp_SPc"/>
    <property type="match status" value="1"/>
</dbReference>
<dbReference type="AlphaFoldDB" id="A0A158R5J4"/>
<accession>A0A158R5J4</accession>
<dbReference type="InterPro" id="IPR001254">
    <property type="entry name" value="Trypsin_dom"/>
</dbReference>
<feature type="signal peptide" evidence="6">
    <location>
        <begin position="1"/>
        <end position="17"/>
    </location>
</feature>
<keyword evidence="8" id="KW-1185">Reference proteome</keyword>
<keyword evidence="3 5" id="KW-0720">Serine protease</keyword>
<protein>
    <submittedName>
        <fullName evidence="9">Peptidase S1 domain-containing protein</fullName>
    </submittedName>
</protein>
<dbReference type="PANTHER" id="PTHR24252">
    <property type="entry name" value="ACROSIN-RELATED"/>
    <property type="match status" value="1"/>
</dbReference>
<dbReference type="FunFam" id="2.40.10.10:FF:000003">
    <property type="entry name" value="Transmembrane serine protease 3"/>
    <property type="match status" value="1"/>
</dbReference>
<dbReference type="Pfam" id="PF00089">
    <property type="entry name" value="Trypsin"/>
    <property type="match status" value="1"/>
</dbReference>
<keyword evidence="4" id="KW-1015">Disulfide bond</keyword>
<dbReference type="PRINTS" id="PR00722">
    <property type="entry name" value="CHYMOTRYPSIN"/>
</dbReference>
<keyword evidence="2 5" id="KW-0378">Hydrolase</keyword>
<evidence type="ECO:0000259" key="7">
    <source>
        <dbReference type="PROSITE" id="PS50240"/>
    </source>
</evidence>
<proteinExistence type="predicted"/>
<dbReference type="SMART" id="SM00020">
    <property type="entry name" value="Tryp_SPc"/>
    <property type="match status" value="1"/>
</dbReference>
<dbReference type="InterPro" id="IPR043504">
    <property type="entry name" value="Peptidase_S1_PA_chymotrypsin"/>
</dbReference>
<dbReference type="PROSITE" id="PS00134">
    <property type="entry name" value="TRYPSIN_HIS"/>
    <property type="match status" value="1"/>
</dbReference>
<evidence type="ECO:0000256" key="4">
    <source>
        <dbReference type="ARBA" id="ARBA00023157"/>
    </source>
</evidence>
<dbReference type="PROSITE" id="PS50240">
    <property type="entry name" value="TRYPSIN_DOM"/>
    <property type="match status" value="1"/>
</dbReference>
<organism evidence="8 9">
    <name type="scientific">Syphacia muris</name>
    <dbReference type="NCBI Taxonomy" id="451379"/>
    <lineage>
        <taxon>Eukaryota</taxon>
        <taxon>Metazoa</taxon>
        <taxon>Ecdysozoa</taxon>
        <taxon>Nematoda</taxon>
        <taxon>Chromadorea</taxon>
        <taxon>Rhabditida</taxon>
        <taxon>Spirurina</taxon>
        <taxon>Oxyuridomorpha</taxon>
        <taxon>Oxyuroidea</taxon>
        <taxon>Oxyuridae</taxon>
        <taxon>Syphacia</taxon>
    </lineage>
</organism>
<sequence length="282" mass="31099">MFGILPILGLLVSFSVAQDCGKTPILPKLDFPQSAKIVGGNKAVPYSWPWQVEVCTKSWGECDLLCGGSLIAPEWVLTAAHCVEDLEKYPDYFGIKIGTYDYSDDNEPGEVVRYVDEIYRHPLFRYPLRHSNDIALIHIKGGPVNYTNHIQPICLPKSLDDKIIEGKTAYVTGWGAVQEKGNVSKELLQAGVPFLNATQCEEEYPNKIDETMECAGTDGIDSCQGDSGGPLVIYHKPSERWFQVAIVSWGTGCASPGYSGVYQKTAVHCEFIKEKTGLDLCI</sequence>
<dbReference type="InterPro" id="IPR018114">
    <property type="entry name" value="TRYPSIN_HIS"/>
</dbReference>
<feature type="domain" description="Peptidase S1" evidence="7">
    <location>
        <begin position="37"/>
        <end position="277"/>
    </location>
</feature>
<reference evidence="9" key="1">
    <citation type="submission" date="2016-04" db="UniProtKB">
        <authorList>
            <consortium name="WormBaseParasite"/>
        </authorList>
    </citation>
    <scope>IDENTIFICATION</scope>
</reference>
<evidence type="ECO:0000256" key="1">
    <source>
        <dbReference type="ARBA" id="ARBA00022670"/>
    </source>
</evidence>
<dbReference type="InterPro" id="IPR033116">
    <property type="entry name" value="TRYPSIN_SER"/>
</dbReference>
<evidence type="ECO:0000256" key="5">
    <source>
        <dbReference type="RuleBase" id="RU363034"/>
    </source>
</evidence>
<evidence type="ECO:0000313" key="8">
    <source>
        <dbReference type="Proteomes" id="UP000046393"/>
    </source>
</evidence>
<keyword evidence="1 5" id="KW-0645">Protease</keyword>
<dbReference type="PANTHER" id="PTHR24252:SF7">
    <property type="entry name" value="HYALIN"/>
    <property type="match status" value="1"/>
</dbReference>
<evidence type="ECO:0000256" key="6">
    <source>
        <dbReference type="SAM" id="SignalP"/>
    </source>
</evidence>
<dbReference type="InterPro" id="IPR009003">
    <property type="entry name" value="Peptidase_S1_PA"/>
</dbReference>
<evidence type="ECO:0000256" key="3">
    <source>
        <dbReference type="ARBA" id="ARBA00022825"/>
    </source>
</evidence>
<evidence type="ECO:0000256" key="2">
    <source>
        <dbReference type="ARBA" id="ARBA00022801"/>
    </source>
</evidence>
<dbReference type="STRING" id="451379.A0A158R5J4"/>
<dbReference type="PROSITE" id="PS00135">
    <property type="entry name" value="TRYPSIN_SER"/>
    <property type="match status" value="1"/>
</dbReference>
<keyword evidence="6" id="KW-0732">Signal</keyword>
<dbReference type="Gene3D" id="2.40.10.10">
    <property type="entry name" value="Trypsin-like serine proteases"/>
    <property type="match status" value="1"/>
</dbReference>
<dbReference type="InterPro" id="IPR001314">
    <property type="entry name" value="Peptidase_S1A"/>
</dbReference>
<dbReference type="Proteomes" id="UP000046393">
    <property type="component" value="Unplaced"/>
</dbReference>
<dbReference type="SUPFAM" id="SSF50494">
    <property type="entry name" value="Trypsin-like serine proteases"/>
    <property type="match status" value="1"/>
</dbReference>
<feature type="chain" id="PRO_5007631562" evidence="6">
    <location>
        <begin position="18"/>
        <end position="282"/>
    </location>
</feature>
<evidence type="ECO:0000313" key="9">
    <source>
        <dbReference type="WBParaSite" id="SMUV_0000701601-mRNA-1"/>
    </source>
</evidence>
<dbReference type="GO" id="GO:0004252">
    <property type="term" value="F:serine-type endopeptidase activity"/>
    <property type="evidence" value="ECO:0007669"/>
    <property type="project" value="InterPro"/>
</dbReference>